<accession>A0A238BLA2</accession>
<gene>
    <name evidence="2" type="ORF">X798_07025</name>
</gene>
<sequence length="207" mass="23129">MMADTTQRLKCTSSCKTEMTIRRSSKDHSMSSCMKMHGSANRLQDSRCRMRMQTIPLCESIIGTSTSVLTDSIPPRNFQQECIPSQALRMSSTGHLSKHCIARNSKISKNFMLWRLLLLIALFTSSSSSVGVVKGQELPQFLLDSLHSRSRFVNFADSQNKGENQSKNEGRAIVVTLTKNLTEDIPVGTLIATFRARDKDSLTHNLT</sequence>
<protein>
    <submittedName>
        <fullName evidence="2">Uncharacterized protein</fullName>
    </submittedName>
</protein>
<dbReference type="OrthoDB" id="6252479at2759"/>
<proteinExistence type="predicted"/>
<dbReference type="EMBL" id="KZ270278">
    <property type="protein sequence ID" value="OZC05992.1"/>
    <property type="molecule type" value="Genomic_DNA"/>
</dbReference>
<reference evidence="2 3" key="1">
    <citation type="submission" date="2015-12" db="EMBL/GenBank/DDBJ databases">
        <title>Draft genome of the nematode, Onchocerca flexuosa.</title>
        <authorList>
            <person name="Mitreva M."/>
        </authorList>
    </citation>
    <scope>NUCLEOTIDE SEQUENCE [LARGE SCALE GENOMIC DNA]</scope>
    <source>
        <strain evidence="2">Red Deer</strain>
    </source>
</reference>
<keyword evidence="1" id="KW-0812">Transmembrane</keyword>
<evidence type="ECO:0000313" key="3">
    <source>
        <dbReference type="Proteomes" id="UP000242913"/>
    </source>
</evidence>
<name>A0A238BLA2_9BILA</name>
<keyword evidence="1" id="KW-1133">Transmembrane helix</keyword>
<organism evidence="2 3">
    <name type="scientific">Onchocerca flexuosa</name>
    <dbReference type="NCBI Taxonomy" id="387005"/>
    <lineage>
        <taxon>Eukaryota</taxon>
        <taxon>Metazoa</taxon>
        <taxon>Ecdysozoa</taxon>
        <taxon>Nematoda</taxon>
        <taxon>Chromadorea</taxon>
        <taxon>Rhabditida</taxon>
        <taxon>Spirurina</taxon>
        <taxon>Spiruromorpha</taxon>
        <taxon>Filarioidea</taxon>
        <taxon>Onchocercidae</taxon>
        <taxon>Onchocerca</taxon>
    </lineage>
</organism>
<evidence type="ECO:0000256" key="1">
    <source>
        <dbReference type="SAM" id="Phobius"/>
    </source>
</evidence>
<keyword evidence="1" id="KW-0472">Membrane</keyword>
<feature type="transmembrane region" description="Helical" evidence="1">
    <location>
        <begin position="113"/>
        <end position="133"/>
    </location>
</feature>
<dbReference type="AlphaFoldDB" id="A0A238BLA2"/>
<evidence type="ECO:0000313" key="2">
    <source>
        <dbReference type="EMBL" id="OZC05992.1"/>
    </source>
</evidence>
<keyword evidence="3" id="KW-1185">Reference proteome</keyword>
<dbReference type="Proteomes" id="UP000242913">
    <property type="component" value="Unassembled WGS sequence"/>
</dbReference>